<dbReference type="OrthoDB" id="5835829at2759"/>
<dbReference type="CDD" id="cd03784">
    <property type="entry name" value="GT1_Gtf-like"/>
    <property type="match status" value="1"/>
</dbReference>
<evidence type="ECO:0000256" key="4">
    <source>
        <dbReference type="RuleBase" id="RU003718"/>
    </source>
</evidence>
<sequence>MHFLLIIFPAHGHINPALQFAKRLIAMGAHVTIPITLHMQRRVTNKITIPGLSFLPFSDGFDAGYTPVDDEAGYMFYMSELERHGSEFVTSLIVSSADEGRPFTCLTYTLLVPWAPKVARGFNLPSAMLWIEPATVLDIFYYYFHGYADCINDKTKEDSLCSMALPGLPFLLSAHDIPSFLLVWKSSVFSYVLRSFEEQIQQLDLEAKPTVLVNTFEALEAEALRAVDGFNMIPIGPLLPSAFVDGKDPSDTSFGGDLFPVSDDCVEWLNSKPEKSVVYVSFGSYFELSRMQMEEIARALLDCGSPFVWVLREKEKADKLSCGEELRKRGKIVTWCSQVEVLAHGSVGCFLTHCGWNSTVESLVCGVPMVAFPQWMDQKTSAKLIEDVWKVGVRVDLLVNEEGTVEGKEIKECLKVVMESGEKGNELRMNAKKWKGLAREAAKEGGSSEKNLRAFMDGVGQKFQKSKFHPLLRSSLQQPLAHSELVLL</sequence>
<protein>
    <recommendedName>
        <fullName evidence="5">Glycosyltransferase</fullName>
        <ecNumber evidence="5">2.4.1.-</ecNumber>
    </recommendedName>
</protein>
<reference evidence="6" key="1">
    <citation type="journal article" date="2019" name="Toxins">
        <title>Detection of Abrin-Like and Prepropulchellin-Like Toxin Genes and Transcripts Using Whole Genome Sequencing and Full-Length Transcript Sequencing of Abrus precatorius.</title>
        <authorList>
            <person name="Hovde B.T."/>
            <person name="Daligault H.E."/>
            <person name="Hanschen E.R."/>
            <person name="Kunde Y.A."/>
            <person name="Johnson M.B."/>
            <person name="Starkenburg S.R."/>
            <person name="Johnson S.L."/>
        </authorList>
    </citation>
    <scope>NUCLEOTIDE SEQUENCE [LARGE SCALE GENOMIC DNA]</scope>
</reference>
<accession>A0A8B8KJU7</accession>
<reference evidence="7" key="2">
    <citation type="submission" date="2025-08" db="UniProtKB">
        <authorList>
            <consortium name="RefSeq"/>
        </authorList>
    </citation>
    <scope>IDENTIFICATION</scope>
    <source>
        <tissue evidence="7">Young leaves</tissue>
    </source>
</reference>
<dbReference type="Pfam" id="PF00201">
    <property type="entry name" value="UDPGT"/>
    <property type="match status" value="1"/>
</dbReference>
<keyword evidence="6" id="KW-1185">Reference proteome</keyword>
<keyword evidence="3 4" id="KW-0808">Transferase</keyword>
<dbReference type="Gene3D" id="3.40.50.2000">
    <property type="entry name" value="Glycogen Phosphorylase B"/>
    <property type="match status" value="2"/>
</dbReference>
<dbReference type="EC" id="2.4.1.-" evidence="5"/>
<dbReference type="GO" id="GO:0080044">
    <property type="term" value="F:quercetin 7-O-glucosyltransferase activity"/>
    <property type="evidence" value="ECO:0007669"/>
    <property type="project" value="TreeGrafter"/>
</dbReference>
<dbReference type="GeneID" id="113856439"/>
<dbReference type="AlphaFoldDB" id="A0A8B8KJU7"/>
<dbReference type="InterPro" id="IPR002213">
    <property type="entry name" value="UDP_glucos_trans"/>
</dbReference>
<dbReference type="Proteomes" id="UP000694853">
    <property type="component" value="Unplaced"/>
</dbReference>
<keyword evidence="2 4" id="KW-0328">Glycosyltransferase</keyword>
<dbReference type="GO" id="GO:0080043">
    <property type="term" value="F:quercetin 3-O-glucosyltransferase activity"/>
    <property type="evidence" value="ECO:0007669"/>
    <property type="project" value="TreeGrafter"/>
</dbReference>
<dbReference type="PROSITE" id="PS00375">
    <property type="entry name" value="UDPGT"/>
    <property type="match status" value="1"/>
</dbReference>
<dbReference type="FunFam" id="3.40.50.2000:FF:000167">
    <property type="entry name" value="Glycosyltransferase"/>
    <property type="match status" value="1"/>
</dbReference>
<dbReference type="RefSeq" id="XP_027344056.1">
    <property type="nucleotide sequence ID" value="XM_027488255.1"/>
</dbReference>
<evidence type="ECO:0000256" key="3">
    <source>
        <dbReference type="ARBA" id="ARBA00022679"/>
    </source>
</evidence>
<name>A0A8B8KJU7_ABRPR</name>
<evidence type="ECO:0000313" key="6">
    <source>
        <dbReference type="Proteomes" id="UP000694853"/>
    </source>
</evidence>
<dbReference type="KEGG" id="aprc:113856439"/>
<dbReference type="InterPro" id="IPR035595">
    <property type="entry name" value="UDP_glycos_trans_CS"/>
</dbReference>
<evidence type="ECO:0000313" key="7">
    <source>
        <dbReference type="RefSeq" id="XP_027344056.1"/>
    </source>
</evidence>
<gene>
    <name evidence="7" type="primary">LOC113856439</name>
</gene>
<evidence type="ECO:0000256" key="5">
    <source>
        <dbReference type="RuleBase" id="RU362057"/>
    </source>
</evidence>
<dbReference type="PANTHER" id="PTHR11926:SF1421">
    <property type="entry name" value="GLYCOSYLTRANSFERASE"/>
    <property type="match status" value="1"/>
</dbReference>
<comment type="similarity">
    <text evidence="1 4">Belongs to the UDP-glycosyltransferase family.</text>
</comment>
<evidence type="ECO:0000256" key="1">
    <source>
        <dbReference type="ARBA" id="ARBA00009995"/>
    </source>
</evidence>
<organism evidence="6 7">
    <name type="scientific">Abrus precatorius</name>
    <name type="common">Indian licorice</name>
    <name type="synonym">Glycine abrus</name>
    <dbReference type="NCBI Taxonomy" id="3816"/>
    <lineage>
        <taxon>Eukaryota</taxon>
        <taxon>Viridiplantae</taxon>
        <taxon>Streptophyta</taxon>
        <taxon>Embryophyta</taxon>
        <taxon>Tracheophyta</taxon>
        <taxon>Spermatophyta</taxon>
        <taxon>Magnoliopsida</taxon>
        <taxon>eudicotyledons</taxon>
        <taxon>Gunneridae</taxon>
        <taxon>Pentapetalae</taxon>
        <taxon>rosids</taxon>
        <taxon>fabids</taxon>
        <taxon>Fabales</taxon>
        <taxon>Fabaceae</taxon>
        <taxon>Papilionoideae</taxon>
        <taxon>50 kb inversion clade</taxon>
        <taxon>NPAAA clade</taxon>
        <taxon>indigoferoid/millettioid clade</taxon>
        <taxon>Abreae</taxon>
        <taxon>Abrus</taxon>
    </lineage>
</organism>
<dbReference type="SUPFAM" id="SSF53756">
    <property type="entry name" value="UDP-Glycosyltransferase/glycogen phosphorylase"/>
    <property type="match status" value="1"/>
</dbReference>
<proteinExistence type="inferred from homology"/>
<dbReference type="FunFam" id="3.40.50.2000:FF:000019">
    <property type="entry name" value="Glycosyltransferase"/>
    <property type="match status" value="1"/>
</dbReference>
<dbReference type="PANTHER" id="PTHR11926">
    <property type="entry name" value="GLUCOSYL/GLUCURONOSYL TRANSFERASES"/>
    <property type="match status" value="1"/>
</dbReference>
<evidence type="ECO:0000256" key="2">
    <source>
        <dbReference type="ARBA" id="ARBA00022676"/>
    </source>
</evidence>